<evidence type="ECO:0000256" key="8">
    <source>
        <dbReference type="ARBA" id="ARBA00023196"/>
    </source>
</evidence>
<organism evidence="11 12">
    <name type="scientific">Clostridium fermenticellae</name>
    <dbReference type="NCBI Taxonomy" id="2068654"/>
    <lineage>
        <taxon>Bacteria</taxon>
        <taxon>Bacillati</taxon>
        <taxon>Bacillota</taxon>
        <taxon>Clostridia</taxon>
        <taxon>Eubacteriales</taxon>
        <taxon>Clostridiaceae</taxon>
        <taxon>Clostridium</taxon>
    </lineage>
</organism>
<dbReference type="InterPro" id="IPR035968">
    <property type="entry name" value="ATP_synth_F1_ATPase_gsu"/>
</dbReference>
<comment type="similarity">
    <text evidence="3 10">Belongs to the ATPase gamma chain family.</text>
</comment>
<keyword evidence="8 10" id="KW-0139">CF(1)</keyword>
<dbReference type="KEGG" id="cfer:D4Z93_00950"/>
<dbReference type="GO" id="GO:0046933">
    <property type="term" value="F:proton-transporting ATP synthase activity, rotational mechanism"/>
    <property type="evidence" value="ECO:0007669"/>
    <property type="project" value="UniProtKB-UniRule"/>
</dbReference>
<proteinExistence type="inferred from homology"/>
<dbReference type="GO" id="GO:0042777">
    <property type="term" value="P:proton motive force-driven plasma membrane ATP synthesis"/>
    <property type="evidence" value="ECO:0007669"/>
    <property type="project" value="UniProtKB-UniRule"/>
</dbReference>
<keyword evidence="5 10" id="KW-0375">Hydrogen ion transport</keyword>
<keyword evidence="7 10" id="KW-0472">Membrane</keyword>
<dbReference type="GO" id="GO:0005524">
    <property type="term" value="F:ATP binding"/>
    <property type="evidence" value="ECO:0007669"/>
    <property type="project" value="UniProtKB-UniRule"/>
</dbReference>
<dbReference type="Gene3D" id="3.40.1380.10">
    <property type="match status" value="1"/>
</dbReference>
<dbReference type="PROSITE" id="PS00153">
    <property type="entry name" value="ATPASE_GAMMA"/>
    <property type="match status" value="1"/>
</dbReference>
<evidence type="ECO:0000256" key="5">
    <source>
        <dbReference type="ARBA" id="ARBA00022781"/>
    </source>
</evidence>
<name>A0A386H0X0_9CLOT</name>
<dbReference type="HAMAP" id="MF_00815">
    <property type="entry name" value="ATP_synth_gamma_bact"/>
    <property type="match status" value="1"/>
</dbReference>
<sequence length="283" mass="32061">MAGGGLVAIKRRIRSISSTQKITKAMGLIATSKLRKVRKKLEVNQKYYDAFNHIVNDLVKNIEDRNIYVHGNGSKKKLYITLNSDSGLCGGFNANIVNTAAPIILEDKENNLLISVGQKGRMYFNRMKCETISEYVDIPDIPTLKESSTITYKILDMYRKGEVGEVYIIYTKFHSTVKQDITVEKILPLENKDEESPNHFVKFEPSINQMIEDVIVMHLKQQILNFMFNSKVSEQGSRMSAMDGATKNSNDLLDKLNLKYNRERQGAITQEITEIVSGAEALK</sequence>
<keyword evidence="6 10" id="KW-0406">Ion transport</keyword>
<evidence type="ECO:0000256" key="2">
    <source>
        <dbReference type="ARBA" id="ARBA00004170"/>
    </source>
</evidence>
<dbReference type="OrthoDB" id="9812769at2"/>
<comment type="function">
    <text evidence="1 10">Produces ATP from ADP in the presence of a proton gradient across the membrane. The gamma chain is believed to be important in regulating ATPase activity and the flow of protons through the CF(0) complex.</text>
</comment>
<dbReference type="EMBL" id="CP032416">
    <property type="protein sequence ID" value="AYD39203.1"/>
    <property type="molecule type" value="Genomic_DNA"/>
</dbReference>
<keyword evidence="9 10" id="KW-0066">ATP synthesis</keyword>
<evidence type="ECO:0000256" key="10">
    <source>
        <dbReference type="HAMAP-Rule" id="MF_00815"/>
    </source>
</evidence>
<dbReference type="Pfam" id="PF00231">
    <property type="entry name" value="ATP-synt"/>
    <property type="match status" value="1"/>
</dbReference>
<dbReference type="GO" id="GO:0005886">
    <property type="term" value="C:plasma membrane"/>
    <property type="evidence" value="ECO:0007669"/>
    <property type="project" value="UniProtKB-SubCell"/>
</dbReference>
<comment type="subcellular location">
    <subcellularLocation>
        <location evidence="10">Cell membrane</location>
        <topology evidence="10">Peripheral membrane protein</topology>
    </subcellularLocation>
    <subcellularLocation>
        <location evidence="2">Membrane</location>
        <topology evidence="2">Peripheral membrane protein</topology>
    </subcellularLocation>
</comment>
<evidence type="ECO:0000256" key="6">
    <source>
        <dbReference type="ARBA" id="ARBA00023065"/>
    </source>
</evidence>
<reference evidence="11 12" key="1">
    <citation type="journal article" date="2019" name="Int. J. Syst. Evol. Microbiol.">
        <title>Clostridium fermenticellae sp. nov., isolated from the mud in a fermentation cellar for the production of the Chinese liquor, baijiu.</title>
        <authorList>
            <person name="Xu P.X."/>
            <person name="Chai L.J."/>
            <person name="Qiu T."/>
            <person name="Zhang X.J."/>
            <person name="Lu Z.M."/>
            <person name="Xiao C."/>
            <person name="Wang S.T."/>
            <person name="Shen C.H."/>
            <person name="Shi J.S."/>
            <person name="Xu Z.H."/>
        </authorList>
    </citation>
    <scope>NUCLEOTIDE SEQUENCE [LARGE SCALE GENOMIC DNA]</scope>
    <source>
        <strain evidence="11 12">JN500901</strain>
    </source>
</reference>
<dbReference type="PRINTS" id="PR00126">
    <property type="entry name" value="ATPASEGAMMA"/>
</dbReference>
<keyword evidence="4 10" id="KW-0813">Transport</keyword>
<dbReference type="GO" id="GO:0045259">
    <property type="term" value="C:proton-transporting ATP synthase complex"/>
    <property type="evidence" value="ECO:0007669"/>
    <property type="project" value="UniProtKB-KW"/>
</dbReference>
<evidence type="ECO:0000313" key="12">
    <source>
        <dbReference type="Proteomes" id="UP000266301"/>
    </source>
</evidence>
<dbReference type="InterPro" id="IPR023632">
    <property type="entry name" value="ATP_synth_F1_gsu_CS"/>
</dbReference>
<evidence type="ECO:0000256" key="3">
    <source>
        <dbReference type="ARBA" id="ARBA00007681"/>
    </source>
</evidence>
<protein>
    <recommendedName>
        <fullName evidence="10">ATP synthase gamma chain</fullName>
    </recommendedName>
    <alternativeName>
        <fullName evidence="10">ATP synthase F1 sector gamma subunit</fullName>
    </alternativeName>
    <alternativeName>
        <fullName evidence="10">F-ATPase gamma subunit</fullName>
    </alternativeName>
</protein>
<evidence type="ECO:0000256" key="1">
    <source>
        <dbReference type="ARBA" id="ARBA00003456"/>
    </source>
</evidence>
<dbReference type="Gene3D" id="1.10.287.80">
    <property type="entry name" value="ATP synthase, gamma subunit, helix hairpin domain"/>
    <property type="match status" value="1"/>
</dbReference>
<evidence type="ECO:0000256" key="7">
    <source>
        <dbReference type="ARBA" id="ARBA00023136"/>
    </source>
</evidence>
<dbReference type="CDD" id="cd12151">
    <property type="entry name" value="F1-ATPase_gamma"/>
    <property type="match status" value="1"/>
</dbReference>
<gene>
    <name evidence="10" type="primary">atpG</name>
    <name evidence="11" type="ORF">D4Z93_00950</name>
</gene>
<dbReference type="Proteomes" id="UP000266301">
    <property type="component" value="Chromosome"/>
</dbReference>
<dbReference type="NCBIfam" id="TIGR01146">
    <property type="entry name" value="ATPsyn_F1gamma"/>
    <property type="match status" value="1"/>
</dbReference>
<comment type="subunit">
    <text evidence="10">F-type ATPases have 2 components, CF(1) - the catalytic core - and CF(0) - the membrane proton channel. CF(1) has five subunits: alpha(3), beta(3), gamma(1), delta(1), epsilon(1). CF(0) has three main subunits: a, b and c.</text>
</comment>
<evidence type="ECO:0000256" key="9">
    <source>
        <dbReference type="ARBA" id="ARBA00023310"/>
    </source>
</evidence>
<dbReference type="AlphaFoldDB" id="A0A386H0X0"/>
<accession>A0A386H0X0</accession>
<dbReference type="SUPFAM" id="SSF52943">
    <property type="entry name" value="ATP synthase (F1-ATPase), gamma subunit"/>
    <property type="match status" value="1"/>
</dbReference>
<dbReference type="RefSeq" id="WP_119969914.1">
    <property type="nucleotide sequence ID" value="NZ_CP032416.1"/>
</dbReference>
<dbReference type="PANTHER" id="PTHR11693">
    <property type="entry name" value="ATP SYNTHASE GAMMA CHAIN"/>
    <property type="match status" value="1"/>
</dbReference>
<dbReference type="InterPro" id="IPR000131">
    <property type="entry name" value="ATP_synth_F1_gsu"/>
</dbReference>
<evidence type="ECO:0000313" key="11">
    <source>
        <dbReference type="EMBL" id="AYD39203.1"/>
    </source>
</evidence>
<keyword evidence="10" id="KW-1003">Cell membrane</keyword>
<keyword evidence="12" id="KW-1185">Reference proteome</keyword>
<evidence type="ECO:0000256" key="4">
    <source>
        <dbReference type="ARBA" id="ARBA00022448"/>
    </source>
</evidence>
<dbReference type="PANTHER" id="PTHR11693:SF22">
    <property type="entry name" value="ATP SYNTHASE SUBUNIT GAMMA, MITOCHONDRIAL"/>
    <property type="match status" value="1"/>
</dbReference>